<keyword evidence="2" id="KW-1185">Reference proteome</keyword>
<evidence type="ECO:0000313" key="1">
    <source>
        <dbReference type="EMBL" id="MBB5628474.1"/>
    </source>
</evidence>
<accession>A0A7W8Z6X0</accession>
<proteinExistence type="predicted"/>
<comment type="caution">
    <text evidence="1">The sequence shown here is derived from an EMBL/GenBank/DDBJ whole genome shotgun (WGS) entry which is preliminary data.</text>
</comment>
<dbReference type="AlphaFoldDB" id="A0A7W8Z6X0"/>
<sequence>MTDTMTGVTLALLHDRPGKPDTATLRAVLRNHVFLPDDRRALLDPEQTAAMRWLSAASLTVIELEEAKTVRAVLAAISVNLGGTRAADPTFRRKRAVFHHALGYAVELGNFRRIRWTG</sequence>
<dbReference type="Proteomes" id="UP000588112">
    <property type="component" value="Unassembled WGS sequence"/>
</dbReference>
<dbReference type="RefSeq" id="WP_184612986.1">
    <property type="nucleotide sequence ID" value="NZ_BOOS01000075.1"/>
</dbReference>
<gene>
    <name evidence="1" type="ORF">BJ981_004173</name>
</gene>
<organism evidence="1 2">
    <name type="scientific">Sphaerisporangium krabiense</name>
    <dbReference type="NCBI Taxonomy" id="763782"/>
    <lineage>
        <taxon>Bacteria</taxon>
        <taxon>Bacillati</taxon>
        <taxon>Actinomycetota</taxon>
        <taxon>Actinomycetes</taxon>
        <taxon>Streptosporangiales</taxon>
        <taxon>Streptosporangiaceae</taxon>
        <taxon>Sphaerisporangium</taxon>
    </lineage>
</organism>
<name>A0A7W8Z6X0_9ACTN</name>
<reference evidence="1 2" key="1">
    <citation type="submission" date="2020-08" db="EMBL/GenBank/DDBJ databases">
        <title>Sequencing the genomes of 1000 actinobacteria strains.</title>
        <authorList>
            <person name="Klenk H.-P."/>
        </authorList>
    </citation>
    <scope>NUCLEOTIDE SEQUENCE [LARGE SCALE GENOMIC DNA]</scope>
    <source>
        <strain evidence="1 2">DSM 45790</strain>
    </source>
</reference>
<evidence type="ECO:0000313" key="2">
    <source>
        <dbReference type="Proteomes" id="UP000588112"/>
    </source>
</evidence>
<protein>
    <submittedName>
        <fullName evidence="1">Uncharacterized protein</fullName>
    </submittedName>
</protein>
<dbReference type="EMBL" id="JACHBR010000001">
    <property type="protein sequence ID" value="MBB5628474.1"/>
    <property type="molecule type" value="Genomic_DNA"/>
</dbReference>